<dbReference type="KEGG" id="hsr:HSBAA_PA_2830"/>
<dbReference type="EMBL" id="AP019515">
    <property type="protein sequence ID" value="BBI65680.1"/>
    <property type="molecule type" value="Genomic_DNA"/>
</dbReference>
<gene>
    <name evidence="2" type="ORF">HSBAA_PA_2830</name>
</gene>
<accession>A0A455UHH4</accession>
<keyword evidence="2" id="KW-0614">Plasmid</keyword>
<feature type="domain" description="Transposase IS204/IS1001/IS1096/IS1165 DDE" evidence="1">
    <location>
        <begin position="2"/>
        <end position="96"/>
    </location>
</feature>
<dbReference type="InterPro" id="IPR002560">
    <property type="entry name" value="Transposase_DDE"/>
</dbReference>
<proteinExistence type="predicted"/>
<protein>
    <recommendedName>
        <fullName evidence="1">Transposase IS204/IS1001/IS1096/IS1165 DDE domain-containing protein</fullName>
    </recommendedName>
</protein>
<evidence type="ECO:0000259" key="1">
    <source>
        <dbReference type="Pfam" id="PF01610"/>
    </source>
</evidence>
<evidence type="ECO:0000313" key="3">
    <source>
        <dbReference type="Proteomes" id="UP000320231"/>
    </source>
</evidence>
<organism evidence="2 3">
    <name type="scientific">Vreelandella sulfidaeris</name>
    <dbReference type="NCBI Taxonomy" id="115553"/>
    <lineage>
        <taxon>Bacteria</taxon>
        <taxon>Pseudomonadati</taxon>
        <taxon>Pseudomonadota</taxon>
        <taxon>Gammaproteobacteria</taxon>
        <taxon>Oceanospirillales</taxon>
        <taxon>Halomonadaceae</taxon>
        <taxon>Vreelandella</taxon>
    </lineage>
</organism>
<geneLocation type="plasmid" evidence="3">
    <name>pbaa-803-a dna</name>
</geneLocation>
<evidence type="ECO:0000313" key="2">
    <source>
        <dbReference type="EMBL" id="BBI65680.1"/>
    </source>
</evidence>
<dbReference type="Pfam" id="PF01610">
    <property type="entry name" value="DDE_Tnp_ISL3"/>
    <property type="match status" value="1"/>
</dbReference>
<name>A0A455UHH4_9GAMM</name>
<sequence length="97" mass="11330">MGMNTAMDMEAKQHCPKARVVYDLFHVVAKFGREVIDRVRVYQANRLRENHAGRRVIKRSRWLLLRNRTNLDPEQAVKLDVLLAAKEPLTTVYLLKS</sequence>
<dbReference type="AlphaFoldDB" id="A0A455UHH4"/>
<dbReference type="Proteomes" id="UP000320231">
    <property type="component" value="Plasmid pBAA-803-A"/>
</dbReference>
<reference evidence="2 3" key="1">
    <citation type="journal article" date="2019" name="Microbiol. Resour. Announc.">
        <title>Complete Genome Sequence of Halomonas sulfidaeris Strain Esulfide1 Isolated from a Metal Sulfide Rock at a Depth of 2,200 Meters, Obtained Using Nanopore Sequencing.</title>
        <authorList>
            <person name="Saito M."/>
            <person name="Nishigata A."/>
            <person name="Galipon J."/>
            <person name="Arakawa K."/>
        </authorList>
    </citation>
    <scope>NUCLEOTIDE SEQUENCE [LARGE SCALE GENOMIC DNA]</scope>
    <source>
        <strain evidence="2 3">ATCC BAA-803</strain>
        <plasmid evidence="3">pbaa-803-a dna</plasmid>
    </source>
</reference>